<dbReference type="AlphaFoldDB" id="A0A1H0NZ30"/>
<sequence>MWRARRTPIVPTGRSGSDRSARRSEEESADVEAVVPGSGSTGQLGSDRVTVTPSWLRTAGRSAKASETRTA</sequence>
<gene>
    <name evidence="2" type="ORF">SAMN04487905_101319</name>
</gene>
<evidence type="ECO:0000313" key="3">
    <source>
        <dbReference type="Proteomes" id="UP000199497"/>
    </source>
</evidence>
<evidence type="ECO:0000256" key="1">
    <source>
        <dbReference type="SAM" id="MobiDB-lite"/>
    </source>
</evidence>
<protein>
    <submittedName>
        <fullName evidence="2">Uncharacterized protein</fullName>
    </submittedName>
</protein>
<accession>A0A1H0NZ30</accession>
<dbReference type="EMBL" id="FNJR01000001">
    <property type="protein sequence ID" value="SDO97944.1"/>
    <property type="molecule type" value="Genomic_DNA"/>
</dbReference>
<proteinExistence type="predicted"/>
<feature type="compositionally biased region" description="Basic and acidic residues" evidence="1">
    <location>
        <begin position="16"/>
        <end position="26"/>
    </location>
</feature>
<organism evidence="2 3">
    <name type="scientific">Actinopolyspora xinjiangensis</name>
    <dbReference type="NCBI Taxonomy" id="405564"/>
    <lineage>
        <taxon>Bacteria</taxon>
        <taxon>Bacillati</taxon>
        <taxon>Actinomycetota</taxon>
        <taxon>Actinomycetes</taxon>
        <taxon>Actinopolysporales</taxon>
        <taxon>Actinopolysporaceae</taxon>
        <taxon>Actinopolyspora</taxon>
    </lineage>
</organism>
<reference evidence="3" key="1">
    <citation type="submission" date="2016-10" db="EMBL/GenBank/DDBJ databases">
        <authorList>
            <person name="Varghese N."/>
            <person name="Submissions S."/>
        </authorList>
    </citation>
    <scope>NUCLEOTIDE SEQUENCE [LARGE SCALE GENOMIC DNA]</scope>
    <source>
        <strain evidence="3">DSM 46732</strain>
    </source>
</reference>
<dbReference type="Proteomes" id="UP000199497">
    <property type="component" value="Unassembled WGS sequence"/>
</dbReference>
<keyword evidence="3" id="KW-1185">Reference proteome</keyword>
<evidence type="ECO:0000313" key="2">
    <source>
        <dbReference type="EMBL" id="SDO97944.1"/>
    </source>
</evidence>
<feature type="compositionally biased region" description="Polar residues" evidence="1">
    <location>
        <begin position="41"/>
        <end position="55"/>
    </location>
</feature>
<name>A0A1H0NZ30_9ACTN</name>
<feature type="region of interest" description="Disordered" evidence="1">
    <location>
        <begin position="1"/>
        <end position="71"/>
    </location>
</feature>